<dbReference type="PANTHER" id="PTHR11102:SF160">
    <property type="entry name" value="ERAD-ASSOCIATED E3 UBIQUITIN-PROTEIN LIGASE COMPONENT HRD3"/>
    <property type="match status" value="1"/>
</dbReference>
<dbReference type="Pfam" id="PF08238">
    <property type="entry name" value="Sel1"/>
    <property type="match status" value="6"/>
</dbReference>
<dbReference type="InterPro" id="IPR011990">
    <property type="entry name" value="TPR-like_helical_dom_sf"/>
</dbReference>
<proteinExistence type="predicted"/>
<evidence type="ECO:0000313" key="1">
    <source>
        <dbReference type="EMBL" id="KHJ68845.1"/>
    </source>
</evidence>
<dbReference type="Proteomes" id="UP000030853">
    <property type="component" value="Unassembled WGS sequence"/>
</dbReference>
<organism evidence="1 2">
    <name type="scientific">Pantoea rodasii</name>
    <dbReference type="NCBI Taxonomy" id="1076549"/>
    <lineage>
        <taxon>Bacteria</taxon>
        <taxon>Pseudomonadati</taxon>
        <taxon>Pseudomonadota</taxon>
        <taxon>Gammaproteobacteria</taxon>
        <taxon>Enterobacterales</taxon>
        <taxon>Erwiniaceae</taxon>
        <taxon>Pantoea</taxon>
    </lineage>
</organism>
<evidence type="ECO:0000313" key="2">
    <source>
        <dbReference type="Proteomes" id="UP000030853"/>
    </source>
</evidence>
<dbReference type="RefSeq" id="WP_039329452.1">
    <property type="nucleotide sequence ID" value="NZ_JTJJ01000027.1"/>
</dbReference>
<dbReference type="PANTHER" id="PTHR11102">
    <property type="entry name" value="SEL-1-LIKE PROTEIN"/>
    <property type="match status" value="1"/>
</dbReference>
<dbReference type="SMART" id="SM00671">
    <property type="entry name" value="SEL1"/>
    <property type="match status" value="6"/>
</dbReference>
<sequence length="287" mass="33211">MLYYSGEGIQGRNVKLAKQLLHKAAQLGEFKAVLNIKVMLENNFAEYDDLKSAGEEFRHFHETNKIKLESLSNNGNADASYKLALMYGGDDKIQKYDQKKYIYYLKKAAKEGNADAQYEIGYIYLRGTNSVKVERDKAFKYLIESDKQGNSNASYALFEYYQYQHEPDSLRSSEYLEKAAERHNLQAVHKMAYFYYHGRDSYNSNESFPKIDFKKSFHYYQVLSTTLTNSGMYDLGKDYQLDAMYQLGVMYVNGQGVNKSIQKAIDMFKTSCDKGYKKSCDELSHLN</sequence>
<gene>
    <name evidence="1" type="ORF">QU24_06790</name>
</gene>
<accession>A0A0B1RCM4</accession>
<dbReference type="SUPFAM" id="SSF81901">
    <property type="entry name" value="HCP-like"/>
    <property type="match status" value="2"/>
</dbReference>
<comment type="caution">
    <text evidence="1">The sequence shown here is derived from an EMBL/GenBank/DDBJ whole genome shotgun (WGS) entry which is preliminary data.</text>
</comment>
<dbReference type="InterPro" id="IPR006597">
    <property type="entry name" value="Sel1-like"/>
</dbReference>
<evidence type="ECO:0008006" key="3">
    <source>
        <dbReference type="Google" id="ProtNLM"/>
    </source>
</evidence>
<dbReference type="AlphaFoldDB" id="A0A0B1RCM4"/>
<dbReference type="EMBL" id="JTJJ01000027">
    <property type="protein sequence ID" value="KHJ68845.1"/>
    <property type="molecule type" value="Genomic_DNA"/>
</dbReference>
<dbReference type="Gene3D" id="1.25.40.10">
    <property type="entry name" value="Tetratricopeptide repeat domain"/>
    <property type="match status" value="1"/>
</dbReference>
<reference evidence="1 2" key="1">
    <citation type="submission" date="2014-11" db="EMBL/GenBank/DDBJ databases">
        <title>Genome sequencing of Pantoea rodasii ND03.</title>
        <authorList>
            <person name="Muhamad Yunos N.Y."/>
            <person name="Chan K.-G."/>
        </authorList>
    </citation>
    <scope>NUCLEOTIDE SEQUENCE [LARGE SCALE GENOMIC DNA]</scope>
    <source>
        <strain evidence="1 2">ND03</strain>
    </source>
</reference>
<protein>
    <recommendedName>
        <fullName evidence="3">Sel1 repeat family protein</fullName>
    </recommendedName>
</protein>
<dbReference type="InterPro" id="IPR050767">
    <property type="entry name" value="Sel1_AlgK"/>
</dbReference>
<name>A0A0B1RCM4_9GAMM</name>